<dbReference type="GO" id="GO:0005886">
    <property type="term" value="C:plasma membrane"/>
    <property type="evidence" value="ECO:0007669"/>
    <property type="project" value="UniProtKB-SubCell"/>
</dbReference>
<keyword evidence="10" id="KW-1185">Reference proteome</keyword>
<dbReference type="EMBL" id="CP015378">
    <property type="protein sequence ID" value="ANC77228.1"/>
    <property type="molecule type" value="Genomic_DNA"/>
</dbReference>
<evidence type="ECO:0000259" key="8">
    <source>
        <dbReference type="Pfam" id="PF12698"/>
    </source>
</evidence>
<evidence type="ECO:0000256" key="6">
    <source>
        <dbReference type="SAM" id="MobiDB-lite"/>
    </source>
</evidence>
<feature type="domain" description="ABC-2 type transporter transmembrane" evidence="8">
    <location>
        <begin position="19"/>
        <end position="390"/>
    </location>
</feature>
<evidence type="ECO:0000256" key="2">
    <source>
        <dbReference type="ARBA" id="ARBA00022475"/>
    </source>
</evidence>
<evidence type="ECO:0000256" key="3">
    <source>
        <dbReference type="ARBA" id="ARBA00022692"/>
    </source>
</evidence>
<feature type="transmembrane region" description="Helical" evidence="7">
    <location>
        <begin position="282"/>
        <end position="307"/>
    </location>
</feature>
<evidence type="ECO:0000256" key="1">
    <source>
        <dbReference type="ARBA" id="ARBA00004651"/>
    </source>
</evidence>
<evidence type="ECO:0000313" key="10">
    <source>
        <dbReference type="Proteomes" id="UP000076623"/>
    </source>
</evidence>
<keyword evidence="4 7" id="KW-1133">Transmembrane helix</keyword>
<feature type="transmembrane region" description="Helical" evidence="7">
    <location>
        <begin position="243"/>
        <end position="267"/>
    </location>
</feature>
<comment type="subcellular location">
    <subcellularLocation>
        <location evidence="1">Cell membrane</location>
        <topology evidence="1">Multi-pass membrane protein</topology>
    </subcellularLocation>
</comment>
<dbReference type="KEGG" id="fpn:ABE65_010605"/>
<dbReference type="RefSeq" id="WP_066394540.1">
    <property type="nucleotide sequence ID" value="NZ_CP015378.1"/>
</dbReference>
<keyword evidence="3 7" id="KW-0812">Transmembrane</keyword>
<dbReference type="InterPro" id="IPR013525">
    <property type="entry name" value="ABC2_TM"/>
</dbReference>
<dbReference type="Pfam" id="PF12698">
    <property type="entry name" value="ABC2_membrane_3"/>
    <property type="match status" value="1"/>
</dbReference>
<evidence type="ECO:0000256" key="5">
    <source>
        <dbReference type="ARBA" id="ARBA00023136"/>
    </source>
</evidence>
<proteinExistence type="predicted"/>
<accession>A0A160ILQ6</accession>
<dbReference type="Proteomes" id="UP000076623">
    <property type="component" value="Chromosome"/>
</dbReference>
<evidence type="ECO:0000256" key="7">
    <source>
        <dbReference type="SAM" id="Phobius"/>
    </source>
</evidence>
<dbReference type="InterPro" id="IPR051449">
    <property type="entry name" value="ABC-2_transporter_component"/>
</dbReference>
<dbReference type="GO" id="GO:0140359">
    <property type="term" value="F:ABC-type transporter activity"/>
    <property type="evidence" value="ECO:0007669"/>
    <property type="project" value="InterPro"/>
</dbReference>
<keyword evidence="5 7" id="KW-0472">Membrane</keyword>
<feature type="region of interest" description="Disordered" evidence="6">
    <location>
        <begin position="165"/>
        <end position="187"/>
    </location>
</feature>
<feature type="transmembrane region" description="Helical" evidence="7">
    <location>
        <begin position="193"/>
        <end position="214"/>
    </location>
</feature>
<feature type="compositionally biased region" description="Polar residues" evidence="6">
    <location>
        <begin position="168"/>
        <end position="179"/>
    </location>
</feature>
<reference evidence="9 10" key="1">
    <citation type="submission" date="2016-04" db="EMBL/GenBank/DDBJ databases">
        <title>Complete genome sequence of Fictibacillus phosphorivorans G25-29, a strain toxic to nematodes.</title>
        <authorList>
            <person name="Zheng Z."/>
        </authorList>
    </citation>
    <scope>NUCLEOTIDE SEQUENCE [LARGE SCALE GENOMIC DNA]</scope>
    <source>
        <strain evidence="9 10">G25-29</strain>
    </source>
</reference>
<sequence length="416" mass="46352">MRNSWKVAKWELKRNMKNKSFIISLLLTPLLFIVFASFPTLLEKLEGEPDSETVTVYVNDELNLFDEVNGLVKSQDLSWKMEELTDDSKKILKKIESSENQAYVALTDNAVKTGEVKVFTSNEMPDTFSSEVQFLQEPLRQVKFDQLNLSPEVVQSITKGIEIKSEEASTQTGSGSLNPSDKKSADDSSMERIIPGAFAGIVLFSIVMTGMMIFQSASQEKKEKVAEIVLSSVTPGDLMQGKIIGYFILGLVQVGTWLLLVVPIAAWRYELPVMEYLFVPELLLLLAISIAGYLMFAAIFVGIGATVEDMTATSNFQGIVMMLPFLPLIFIGPILANPSGIIAQVATYFPLTSPSILILRLSLLDEWPWVEIIIALIILLASIWLLMKLAGKVFKTGILLYGKNATPSEIWKWLRY</sequence>
<dbReference type="PANTHER" id="PTHR30294">
    <property type="entry name" value="MEMBRANE COMPONENT OF ABC TRANSPORTER YHHJ-RELATED"/>
    <property type="match status" value="1"/>
</dbReference>
<dbReference type="PANTHER" id="PTHR30294:SF29">
    <property type="entry name" value="MULTIDRUG ABC TRANSPORTER PERMEASE YBHS-RELATED"/>
    <property type="match status" value="1"/>
</dbReference>
<organism evidence="9 10">
    <name type="scientific">Fictibacillus phosphorivorans</name>
    <dbReference type="NCBI Taxonomy" id="1221500"/>
    <lineage>
        <taxon>Bacteria</taxon>
        <taxon>Bacillati</taxon>
        <taxon>Bacillota</taxon>
        <taxon>Bacilli</taxon>
        <taxon>Bacillales</taxon>
        <taxon>Fictibacillaceae</taxon>
        <taxon>Fictibacillus</taxon>
    </lineage>
</organism>
<feature type="transmembrane region" description="Helical" evidence="7">
    <location>
        <begin position="367"/>
        <end position="387"/>
    </location>
</feature>
<dbReference type="AlphaFoldDB" id="A0A160ILQ6"/>
<keyword evidence="2" id="KW-1003">Cell membrane</keyword>
<protein>
    <recommendedName>
        <fullName evidence="8">ABC-2 type transporter transmembrane domain-containing protein</fullName>
    </recommendedName>
</protein>
<feature type="transmembrane region" description="Helical" evidence="7">
    <location>
        <begin position="319"/>
        <end position="347"/>
    </location>
</feature>
<gene>
    <name evidence="9" type="ORF">ABE65_010605</name>
</gene>
<evidence type="ECO:0000256" key="4">
    <source>
        <dbReference type="ARBA" id="ARBA00022989"/>
    </source>
</evidence>
<name>A0A160ILQ6_9BACL</name>
<evidence type="ECO:0000313" key="9">
    <source>
        <dbReference type="EMBL" id="ANC77228.1"/>
    </source>
</evidence>
<dbReference type="STRING" id="1221500.ABE65_010605"/>